<keyword evidence="3" id="KW-1185">Reference proteome</keyword>
<evidence type="ECO:0000313" key="2">
    <source>
        <dbReference type="EMBL" id="CAK0820805.1"/>
    </source>
</evidence>
<keyword evidence="1" id="KW-0732">Signal</keyword>
<feature type="signal peptide" evidence="1">
    <location>
        <begin position="1"/>
        <end position="27"/>
    </location>
</feature>
<sequence length="446" mass="47259">MAAHQLRPWAWVLYAGVLLWHQRRMLGRSKPSATRPTESSHLPITTIHRGVYDGLYDGSSVGIQGVWCAATRAIPPGVSRAQTHRFRREPTAVERVAFSAAAEQVCRDIHAAGAAAAGVAFVSHPLGRLEPLAEFMPPAGPGAGAAAGELLAAGPMAGAARPGGRPVVAGAVTAAGPAAATTPFDAAAEAASDKWVTIESTSLDLLGVVVQLPVNAQTARDVVVFTPPGCGAVAMRDLRDLDEKVLRVPGAVHDPRGLQQAHHFGPRHRRGYAEAVRDMSEWCVSDGTVPYPGTVPWCAQWVGRRPSTSVSHLRWFTSTFSSKTDQWGDEAQETALRALEERLGFDGTDPPNLAGAEIIMRQAQLKECVYWMDSLAVSVTDKNAGKPVISFSGLVIASGIFSGLSTDTGASLACPSLLDHVAAEAQRDIAILSHVKKAYEERAALL</sequence>
<name>A0ABN9RNN7_9DINO</name>
<proteinExistence type="predicted"/>
<dbReference type="EMBL" id="CAUYUJ010007448">
    <property type="protein sequence ID" value="CAK0820805.1"/>
    <property type="molecule type" value="Genomic_DNA"/>
</dbReference>
<evidence type="ECO:0000313" key="3">
    <source>
        <dbReference type="Proteomes" id="UP001189429"/>
    </source>
</evidence>
<evidence type="ECO:0000256" key="1">
    <source>
        <dbReference type="SAM" id="SignalP"/>
    </source>
</evidence>
<gene>
    <name evidence="2" type="ORF">PCOR1329_LOCUS22339</name>
</gene>
<dbReference type="Proteomes" id="UP001189429">
    <property type="component" value="Unassembled WGS sequence"/>
</dbReference>
<comment type="caution">
    <text evidence="2">The sequence shown here is derived from an EMBL/GenBank/DDBJ whole genome shotgun (WGS) entry which is preliminary data.</text>
</comment>
<organism evidence="2 3">
    <name type="scientific">Prorocentrum cordatum</name>
    <dbReference type="NCBI Taxonomy" id="2364126"/>
    <lineage>
        <taxon>Eukaryota</taxon>
        <taxon>Sar</taxon>
        <taxon>Alveolata</taxon>
        <taxon>Dinophyceae</taxon>
        <taxon>Prorocentrales</taxon>
        <taxon>Prorocentraceae</taxon>
        <taxon>Prorocentrum</taxon>
    </lineage>
</organism>
<protein>
    <submittedName>
        <fullName evidence="2">Uncharacterized protein</fullName>
    </submittedName>
</protein>
<feature type="chain" id="PRO_5047241436" evidence="1">
    <location>
        <begin position="28"/>
        <end position="446"/>
    </location>
</feature>
<reference evidence="2" key="1">
    <citation type="submission" date="2023-10" db="EMBL/GenBank/DDBJ databases">
        <authorList>
            <person name="Chen Y."/>
            <person name="Shah S."/>
            <person name="Dougan E. K."/>
            <person name="Thang M."/>
            <person name="Chan C."/>
        </authorList>
    </citation>
    <scope>NUCLEOTIDE SEQUENCE [LARGE SCALE GENOMIC DNA]</scope>
</reference>
<accession>A0ABN9RNN7</accession>